<name>A0A8C8DH57_9TELE</name>
<dbReference type="PANTHER" id="PTHR11933:SF5">
    <property type="entry name" value="MITOCHONDRIAL TRNA-SPECIFIC 2-THIOURIDYLASE 1"/>
    <property type="match status" value="1"/>
</dbReference>
<dbReference type="Gene3D" id="3.40.50.620">
    <property type="entry name" value="HUPs"/>
    <property type="match status" value="1"/>
</dbReference>
<dbReference type="GO" id="GO:0002143">
    <property type="term" value="P:tRNA wobble position uridine thiolation"/>
    <property type="evidence" value="ECO:0007669"/>
    <property type="project" value="TreeGrafter"/>
</dbReference>
<evidence type="ECO:0008006" key="3">
    <source>
        <dbReference type="Google" id="ProtNLM"/>
    </source>
</evidence>
<dbReference type="InterPro" id="IPR014729">
    <property type="entry name" value="Rossmann-like_a/b/a_fold"/>
</dbReference>
<organism evidence="1 2">
    <name type="scientific">Oryzias sinensis</name>
    <name type="common">Chinese medaka</name>
    <dbReference type="NCBI Taxonomy" id="183150"/>
    <lineage>
        <taxon>Eukaryota</taxon>
        <taxon>Metazoa</taxon>
        <taxon>Chordata</taxon>
        <taxon>Craniata</taxon>
        <taxon>Vertebrata</taxon>
        <taxon>Euteleostomi</taxon>
        <taxon>Actinopterygii</taxon>
        <taxon>Neopterygii</taxon>
        <taxon>Teleostei</taxon>
        <taxon>Neoteleostei</taxon>
        <taxon>Acanthomorphata</taxon>
        <taxon>Ovalentaria</taxon>
        <taxon>Atherinomorphae</taxon>
        <taxon>Beloniformes</taxon>
        <taxon>Adrianichthyidae</taxon>
        <taxon>Oryziinae</taxon>
        <taxon>Oryzias</taxon>
    </lineage>
</organism>
<evidence type="ECO:0000313" key="1">
    <source>
        <dbReference type="Ensembl" id="ENSOSIP00000005167.1"/>
    </source>
</evidence>
<dbReference type="GO" id="GO:0005739">
    <property type="term" value="C:mitochondrion"/>
    <property type="evidence" value="ECO:0007669"/>
    <property type="project" value="TreeGrafter"/>
</dbReference>
<dbReference type="GeneTree" id="ENSGT00390000014323"/>
<sequence length="216" mass="24569">MATGHYARTSQEDDEVFQQSHVAPPTSLFRDRFQIPNPVRLHTAADQSKDQTFFLSQISQDALRQTLFPLAGLTKEFVKKMAAEAGLHHVLKKKESMGICFIGERNFQNFILEYLEPKPGNLVSVEDGAVMGSHQGGSAERLEPSPNSFKSKLNWKETLNHWRSLCCSGGRQRLAVSRRPAWRSPRCRLSKHQCCKIRLIIALNQSFDDRNVTFLQ</sequence>
<dbReference type="AlphaFoldDB" id="A0A8C8DH57"/>
<reference evidence="1" key="1">
    <citation type="submission" date="2025-08" db="UniProtKB">
        <authorList>
            <consortium name="Ensembl"/>
        </authorList>
    </citation>
    <scope>IDENTIFICATION</scope>
</reference>
<dbReference type="Proteomes" id="UP000694383">
    <property type="component" value="Unplaced"/>
</dbReference>
<dbReference type="Pfam" id="PF03054">
    <property type="entry name" value="tRNA_Me_trans"/>
    <property type="match status" value="1"/>
</dbReference>
<evidence type="ECO:0000313" key="2">
    <source>
        <dbReference type="Proteomes" id="UP000694383"/>
    </source>
</evidence>
<dbReference type="Ensembl" id="ENSOSIT00000005528.1">
    <property type="protein sequence ID" value="ENSOSIP00000005167.1"/>
    <property type="gene ID" value="ENSOSIG00000003536.1"/>
</dbReference>
<reference evidence="1" key="2">
    <citation type="submission" date="2025-09" db="UniProtKB">
        <authorList>
            <consortium name="Ensembl"/>
        </authorList>
    </citation>
    <scope>IDENTIFICATION</scope>
</reference>
<dbReference type="SUPFAM" id="SSF52402">
    <property type="entry name" value="Adenine nucleotide alpha hydrolases-like"/>
    <property type="match status" value="1"/>
</dbReference>
<keyword evidence="2" id="KW-1185">Reference proteome</keyword>
<proteinExistence type="predicted"/>
<dbReference type="PANTHER" id="PTHR11933">
    <property type="entry name" value="TRNA 5-METHYLAMINOMETHYL-2-THIOURIDYLATE -METHYLTRANSFERASE"/>
    <property type="match status" value="1"/>
</dbReference>
<protein>
    <recommendedName>
        <fullName evidence="3">Mitochondrial tRNA-specific 2-thiouridylase 1</fullName>
    </recommendedName>
</protein>
<accession>A0A8C8DH57</accession>